<dbReference type="InterPro" id="IPR009003">
    <property type="entry name" value="Peptidase_S1_PA"/>
</dbReference>
<dbReference type="InterPro" id="IPR001254">
    <property type="entry name" value="Trypsin_dom"/>
</dbReference>
<dbReference type="SUPFAM" id="SSF50494">
    <property type="entry name" value="Trypsin-like serine proteases"/>
    <property type="match status" value="1"/>
</dbReference>
<dbReference type="PROSITE" id="PS50240">
    <property type="entry name" value="TRYPSIN_DOM"/>
    <property type="match status" value="1"/>
</dbReference>
<name>A0A1Y1KVL4_PHOPY</name>
<sequence>MLVFLFLGIASSLANPIVDGDGNILNLTSCGYQKVSDGTGDTVSVYEFPWLVHVKLSKLAYDYEFADRCVGVLINDRYVLTNAYCGAEAITVVIGQYKTNEGVGCDSQACTFPKLVVHVEEYIRDGISQNGPYDFGLLRLEDKVTFTDFIQPICLMGSTRQNPDSVTFSGWGASNSQGVVKKRLVFNVVSDDVCFDAESHLKGNVEFAKSDFVCAMPSEGNKVSACVGERGSPLMYKSEKGQWYVDGVVIHVLFSADSLDTCTYNRPVDGIRITPNVIEWIVATIRP</sequence>
<feature type="domain" description="Peptidase S1" evidence="3">
    <location>
        <begin position="35"/>
        <end position="286"/>
    </location>
</feature>
<dbReference type="InterPro" id="IPR051487">
    <property type="entry name" value="Ser/Thr_Proteases_Immune/Dev"/>
</dbReference>
<keyword evidence="1" id="KW-1015">Disulfide bond</keyword>
<dbReference type="EMBL" id="GEZM01075205">
    <property type="protein sequence ID" value="JAV64210.1"/>
    <property type="molecule type" value="Transcribed_RNA"/>
</dbReference>
<comment type="similarity">
    <text evidence="2">Belongs to the peptidase S1 family. CLIP subfamily.</text>
</comment>
<dbReference type="PANTHER" id="PTHR24256">
    <property type="entry name" value="TRYPTASE-RELATED"/>
    <property type="match status" value="1"/>
</dbReference>
<dbReference type="InterPro" id="IPR001314">
    <property type="entry name" value="Peptidase_S1A"/>
</dbReference>
<evidence type="ECO:0000256" key="2">
    <source>
        <dbReference type="ARBA" id="ARBA00024195"/>
    </source>
</evidence>
<dbReference type="GO" id="GO:0004252">
    <property type="term" value="F:serine-type endopeptidase activity"/>
    <property type="evidence" value="ECO:0007669"/>
    <property type="project" value="InterPro"/>
</dbReference>
<dbReference type="GO" id="GO:0006508">
    <property type="term" value="P:proteolysis"/>
    <property type="evidence" value="ECO:0007669"/>
    <property type="project" value="InterPro"/>
</dbReference>
<dbReference type="InterPro" id="IPR043504">
    <property type="entry name" value="Peptidase_S1_PA_chymotrypsin"/>
</dbReference>
<proteinExistence type="inferred from homology"/>
<evidence type="ECO:0000256" key="1">
    <source>
        <dbReference type="ARBA" id="ARBA00023157"/>
    </source>
</evidence>
<dbReference type="Pfam" id="PF00089">
    <property type="entry name" value="Trypsin"/>
    <property type="match status" value="1"/>
</dbReference>
<dbReference type="PRINTS" id="PR00722">
    <property type="entry name" value="CHYMOTRYPSIN"/>
</dbReference>
<evidence type="ECO:0000259" key="3">
    <source>
        <dbReference type="PROSITE" id="PS50240"/>
    </source>
</evidence>
<reference evidence="4" key="1">
    <citation type="journal article" date="2016" name="Sci. Rep.">
        <title>Molecular characterization of firefly nuptial gifts: a multi-omics approach sheds light on postcopulatory sexual selection.</title>
        <authorList>
            <person name="Al-Wathiqui N."/>
            <person name="Fallon T.R."/>
            <person name="South A."/>
            <person name="Weng J.K."/>
            <person name="Lewis S.M."/>
        </authorList>
    </citation>
    <scope>NUCLEOTIDE SEQUENCE</scope>
</reference>
<dbReference type="SMART" id="SM00020">
    <property type="entry name" value="Tryp_SPc"/>
    <property type="match status" value="1"/>
</dbReference>
<accession>A0A1Y1KVL4</accession>
<organism evidence="4">
    <name type="scientific">Photinus pyralis</name>
    <name type="common">Common eastern firefly</name>
    <name type="synonym">Lampyris pyralis</name>
    <dbReference type="NCBI Taxonomy" id="7054"/>
    <lineage>
        <taxon>Eukaryota</taxon>
        <taxon>Metazoa</taxon>
        <taxon>Ecdysozoa</taxon>
        <taxon>Arthropoda</taxon>
        <taxon>Hexapoda</taxon>
        <taxon>Insecta</taxon>
        <taxon>Pterygota</taxon>
        <taxon>Neoptera</taxon>
        <taxon>Endopterygota</taxon>
        <taxon>Coleoptera</taxon>
        <taxon>Polyphaga</taxon>
        <taxon>Elateriformia</taxon>
        <taxon>Elateroidea</taxon>
        <taxon>Lampyridae</taxon>
        <taxon>Lampyrinae</taxon>
        <taxon>Photinus</taxon>
    </lineage>
</organism>
<protein>
    <recommendedName>
        <fullName evidence="3">Peptidase S1 domain-containing protein</fullName>
    </recommendedName>
</protein>
<dbReference type="Gene3D" id="2.40.10.10">
    <property type="entry name" value="Trypsin-like serine proteases"/>
    <property type="match status" value="2"/>
</dbReference>
<dbReference type="AlphaFoldDB" id="A0A1Y1KVL4"/>
<evidence type="ECO:0000313" key="4">
    <source>
        <dbReference type="EMBL" id="JAV64210.1"/>
    </source>
</evidence>